<feature type="transmembrane region" description="Helical" evidence="5">
    <location>
        <begin position="65"/>
        <end position="87"/>
    </location>
</feature>
<evidence type="ECO:0000256" key="2">
    <source>
        <dbReference type="ARBA" id="ARBA00022692"/>
    </source>
</evidence>
<dbReference type="GO" id="GO:0046583">
    <property type="term" value="F:monoatomic cation efflux transmembrane transporter activity"/>
    <property type="evidence" value="ECO:0007669"/>
    <property type="project" value="TreeGrafter"/>
</dbReference>
<dbReference type="AlphaFoldDB" id="A0A3L8GK67"/>
<dbReference type="KEGG" id="siz:SI82_03840"/>
<feature type="transmembrane region" description="Helical" evidence="5">
    <location>
        <begin position="244"/>
        <end position="267"/>
    </location>
</feature>
<keyword evidence="2 5" id="KW-0812">Transmembrane</keyword>
<feature type="transmembrane region" description="Helical" evidence="5">
    <location>
        <begin position="126"/>
        <end position="146"/>
    </location>
</feature>
<evidence type="ECO:0000256" key="1">
    <source>
        <dbReference type="ARBA" id="ARBA00004141"/>
    </source>
</evidence>
<feature type="transmembrane region" description="Helical" evidence="5">
    <location>
        <begin position="33"/>
        <end position="53"/>
    </location>
</feature>
<feature type="transmembrane region" description="Helical" evidence="5">
    <location>
        <begin position="93"/>
        <end position="114"/>
    </location>
</feature>
<organism evidence="6 7">
    <name type="scientific">Streptococcus iniae</name>
    <name type="common">Streptococcus shiloi</name>
    <dbReference type="NCBI Taxonomy" id="1346"/>
    <lineage>
        <taxon>Bacteria</taxon>
        <taxon>Bacillati</taxon>
        <taxon>Bacillota</taxon>
        <taxon>Bacilli</taxon>
        <taxon>Lactobacillales</taxon>
        <taxon>Streptococcaceae</taxon>
        <taxon>Streptococcus</taxon>
    </lineage>
</organism>
<dbReference type="Pfam" id="PF03595">
    <property type="entry name" value="SLAC1"/>
    <property type="match status" value="1"/>
</dbReference>
<dbReference type="CDD" id="cd09325">
    <property type="entry name" value="TDT_C4-dicarb_trans"/>
    <property type="match status" value="1"/>
</dbReference>
<dbReference type="InterPro" id="IPR038665">
    <property type="entry name" value="Voltage-dep_anion_channel_sf"/>
</dbReference>
<dbReference type="InterPro" id="IPR052951">
    <property type="entry name" value="Tellurite_res_ion_channel"/>
</dbReference>
<dbReference type="EMBL" id="QLQD01000041">
    <property type="protein sequence ID" value="RLU57361.1"/>
    <property type="molecule type" value="Genomic_DNA"/>
</dbReference>
<dbReference type="InterPro" id="IPR004695">
    <property type="entry name" value="SLAC1/Mae1/Ssu1/TehA"/>
</dbReference>
<evidence type="ECO:0000313" key="7">
    <source>
        <dbReference type="Proteomes" id="UP000269148"/>
    </source>
</evidence>
<feature type="transmembrane region" description="Helical" evidence="5">
    <location>
        <begin position="184"/>
        <end position="205"/>
    </location>
</feature>
<sequence>MMRHYQNPPLVFSGLILGTMALGNLLAGFLPAVKWLTIPLALIMYSLLIMGIIRHPKEALNQLKLPIVASVFPTFFMVGMLFASFLIQSGWALVGTVFWWMNLISNLILIAYYLNRFVFAFKWENVYPSWTVLFVGVAMSSLTAPASKAFTLGQVVFWICLVMTIIIFPILLKKTYQIGLPDAFLPNISTFCAPLSLLLAGYLSTFPHPKTSMVVFLLFSSQTLYVFVIWQLPKLLKRPFTPGFSAFTFPYVISATSLKMALSFLGIKGLVSLLVYAELAIALVLVTYVLVLYIRFLQSQKTVGS</sequence>
<comment type="caution">
    <text evidence="6">The sequence shown here is derived from an EMBL/GenBank/DDBJ whole genome shotgun (WGS) entry which is preliminary data.</text>
</comment>
<dbReference type="GO" id="GO:0005886">
    <property type="term" value="C:plasma membrane"/>
    <property type="evidence" value="ECO:0007669"/>
    <property type="project" value="TreeGrafter"/>
</dbReference>
<proteinExistence type="predicted"/>
<dbReference type="SMR" id="A0A3L8GK67"/>
<keyword evidence="4 5" id="KW-0472">Membrane</keyword>
<dbReference type="PANTHER" id="PTHR37955">
    <property type="entry name" value="TELLURITE RESISTANCE PROTEIN TEHA"/>
    <property type="match status" value="1"/>
</dbReference>
<evidence type="ECO:0000256" key="5">
    <source>
        <dbReference type="SAM" id="Phobius"/>
    </source>
</evidence>
<comment type="subcellular location">
    <subcellularLocation>
        <location evidence="1">Membrane</location>
        <topology evidence="1">Multi-pass membrane protein</topology>
    </subcellularLocation>
</comment>
<feature type="transmembrane region" description="Helical" evidence="5">
    <location>
        <begin position="211"/>
        <end position="232"/>
    </location>
</feature>
<evidence type="ECO:0000256" key="4">
    <source>
        <dbReference type="ARBA" id="ARBA00023136"/>
    </source>
</evidence>
<dbReference type="Gene3D" id="1.50.10.150">
    <property type="entry name" value="Voltage-dependent anion channel"/>
    <property type="match status" value="1"/>
</dbReference>
<protein>
    <submittedName>
        <fullName evidence="6">C4-dicarboxylate ABC transporter</fullName>
    </submittedName>
</protein>
<feature type="transmembrane region" description="Helical" evidence="5">
    <location>
        <begin position="273"/>
        <end position="294"/>
    </location>
</feature>
<gene>
    <name evidence="6" type="ORF">DIY07_04035</name>
</gene>
<evidence type="ECO:0000256" key="3">
    <source>
        <dbReference type="ARBA" id="ARBA00022989"/>
    </source>
</evidence>
<name>A0A3L8GK67_STRIN</name>
<reference evidence="6 7" key="1">
    <citation type="submission" date="2018-06" db="EMBL/GenBank/DDBJ databases">
        <title>Mutators as drivers of adaptation in pathogenic bacteria and a risk factor for host jumps and vaccine escape.</title>
        <authorList>
            <person name="Barnes A.C."/>
            <person name="Silayeva O."/>
        </authorList>
    </citation>
    <scope>NUCLEOTIDE SEQUENCE [LARGE SCALE GENOMIC DNA]</scope>
    <source>
        <strain evidence="6 7">QMA0445</strain>
    </source>
</reference>
<feature type="transmembrane region" description="Helical" evidence="5">
    <location>
        <begin position="152"/>
        <end position="172"/>
    </location>
</feature>
<keyword evidence="3 5" id="KW-1133">Transmembrane helix</keyword>
<dbReference type="Proteomes" id="UP000269148">
    <property type="component" value="Unassembled WGS sequence"/>
</dbReference>
<accession>A0A3L8GK67</accession>
<evidence type="ECO:0000313" key="6">
    <source>
        <dbReference type="EMBL" id="RLU57361.1"/>
    </source>
</evidence>
<dbReference type="PANTHER" id="PTHR37955:SF1">
    <property type="entry name" value="DEP DOMAIN-CONTAINING PROTEIN"/>
    <property type="match status" value="1"/>
</dbReference>
<dbReference type="OrthoDB" id="309023at2"/>
<dbReference type="STRING" id="1346.BMF34_03725"/>